<dbReference type="STRING" id="1798480.A2851_04330"/>
<reference evidence="2 3" key="1">
    <citation type="journal article" date="2016" name="Nat. Commun.">
        <title>Thousands of microbial genomes shed light on interconnected biogeochemical processes in an aquifer system.</title>
        <authorList>
            <person name="Anantharaman K."/>
            <person name="Brown C.T."/>
            <person name="Hug L.A."/>
            <person name="Sharon I."/>
            <person name="Castelle C.J."/>
            <person name="Probst A.J."/>
            <person name="Thomas B.C."/>
            <person name="Singh A."/>
            <person name="Wilkins M.J."/>
            <person name="Karaoz U."/>
            <person name="Brodie E.L."/>
            <person name="Williams K.H."/>
            <person name="Hubbard S.S."/>
            <person name="Banfield J.F."/>
        </authorList>
    </citation>
    <scope>NUCLEOTIDE SEQUENCE [LARGE SCALE GENOMIC DNA]</scope>
</reference>
<dbReference type="PANTHER" id="PTHR34322:SF2">
    <property type="entry name" value="TRANSPOSASE IS200-LIKE DOMAIN-CONTAINING PROTEIN"/>
    <property type="match status" value="1"/>
</dbReference>
<dbReference type="SMART" id="SM01321">
    <property type="entry name" value="Y1_Tnp"/>
    <property type="match status" value="1"/>
</dbReference>
<dbReference type="AlphaFoldDB" id="A0A1F6CUP2"/>
<dbReference type="GO" id="GO:0006313">
    <property type="term" value="P:DNA transposition"/>
    <property type="evidence" value="ECO:0007669"/>
    <property type="project" value="InterPro"/>
</dbReference>
<evidence type="ECO:0000259" key="1">
    <source>
        <dbReference type="SMART" id="SM01321"/>
    </source>
</evidence>
<accession>A0A1F6CUP2</accession>
<dbReference type="GO" id="GO:0004803">
    <property type="term" value="F:transposase activity"/>
    <property type="evidence" value="ECO:0007669"/>
    <property type="project" value="InterPro"/>
</dbReference>
<feature type="domain" description="Transposase IS200-like" evidence="1">
    <location>
        <begin position="9"/>
        <end position="147"/>
    </location>
</feature>
<dbReference type="InterPro" id="IPR036515">
    <property type="entry name" value="Transposase_17_sf"/>
</dbReference>
<comment type="caution">
    <text evidence="2">The sequence shown here is derived from an EMBL/GenBank/DDBJ whole genome shotgun (WGS) entry which is preliminary data.</text>
</comment>
<dbReference type="Gene3D" id="3.30.70.1290">
    <property type="entry name" value="Transposase IS200-like"/>
    <property type="match status" value="1"/>
</dbReference>
<proteinExistence type="predicted"/>
<gene>
    <name evidence="2" type="ORF">A2851_04330</name>
</gene>
<dbReference type="InterPro" id="IPR002686">
    <property type="entry name" value="Transposase_17"/>
</dbReference>
<dbReference type="GO" id="GO:0003677">
    <property type="term" value="F:DNA binding"/>
    <property type="evidence" value="ECO:0007669"/>
    <property type="project" value="InterPro"/>
</dbReference>
<protein>
    <recommendedName>
        <fullName evidence="1">Transposase IS200-like domain-containing protein</fullName>
    </recommendedName>
</protein>
<dbReference type="EMBL" id="MFKT01000021">
    <property type="protein sequence ID" value="OGG52886.1"/>
    <property type="molecule type" value="Genomic_DNA"/>
</dbReference>
<organism evidence="2 3">
    <name type="scientific">Candidatus Kaiserbacteria bacterium RIFCSPHIGHO2_01_FULL_53_29</name>
    <dbReference type="NCBI Taxonomy" id="1798480"/>
    <lineage>
        <taxon>Bacteria</taxon>
        <taxon>Candidatus Kaiseribacteriota</taxon>
    </lineage>
</organism>
<evidence type="ECO:0000313" key="3">
    <source>
        <dbReference type="Proteomes" id="UP000176863"/>
    </source>
</evidence>
<dbReference type="SUPFAM" id="SSF143422">
    <property type="entry name" value="Transposase IS200-like"/>
    <property type="match status" value="1"/>
</dbReference>
<dbReference type="Proteomes" id="UP000176863">
    <property type="component" value="Unassembled WGS sequence"/>
</dbReference>
<dbReference type="PANTHER" id="PTHR34322">
    <property type="entry name" value="TRANSPOSASE, Y1_TNP DOMAIN-CONTAINING"/>
    <property type="match status" value="1"/>
</dbReference>
<evidence type="ECO:0000313" key="2">
    <source>
        <dbReference type="EMBL" id="OGG52886.1"/>
    </source>
</evidence>
<sequence length="230" mass="27336">MSYRRTPFAIDEYFHCFNRGIDKRITFEEDAHYRRFMQLLYLANDTKSLQRPLFEHVSYAETFTLPRKSPLVAIGAFCLMPNHIHLLMKEIVEHGISRFMHKIGTGYALYFNNLHDRVGNLFIKPFRSKHISDDRYMHRAVDYVHMNPCELFEPKWKSGFVKNMQRLERKIRAYPYASFPDYSGMVRPEHAILDPEQVDLIRSYQVPVQKMLSDARAYYGEVSPMIENLK</sequence>
<name>A0A1F6CUP2_9BACT</name>
<dbReference type="Pfam" id="PF01797">
    <property type="entry name" value="Y1_Tnp"/>
    <property type="match status" value="1"/>
</dbReference>